<keyword evidence="3" id="KW-0813">Transport</keyword>
<dbReference type="InterPro" id="IPR003439">
    <property type="entry name" value="ABC_transporter-like_ATP-bd"/>
</dbReference>
<proteinExistence type="inferred from homology"/>
<dbReference type="GO" id="GO:0005886">
    <property type="term" value="C:plasma membrane"/>
    <property type="evidence" value="ECO:0007669"/>
    <property type="project" value="UniProtKB-SubCell"/>
</dbReference>
<evidence type="ECO:0000256" key="4">
    <source>
        <dbReference type="ARBA" id="ARBA00022475"/>
    </source>
</evidence>
<dbReference type="Pfam" id="PF08352">
    <property type="entry name" value="oligo_HPY"/>
    <property type="match status" value="2"/>
</dbReference>
<dbReference type="STRING" id="1437608.GCA_000771645_00481"/>
<dbReference type="InterPro" id="IPR013563">
    <property type="entry name" value="Oligopep_ABC_C"/>
</dbReference>
<dbReference type="GO" id="GO:0005524">
    <property type="term" value="F:ATP binding"/>
    <property type="evidence" value="ECO:0007669"/>
    <property type="project" value="UniProtKB-KW"/>
</dbReference>
<reference evidence="10 11" key="1">
    <citation type="submission" date="2014-03" db="EMBL/GenBank/DDBJ databases">
        <title>Genomics of Bifidobacteria.</title>
        <authorList>
            <person name="Ventura M."/>
            <person name="Milani C."/>
            <person name="Lugli G.A."/>
        </authorList>
    </citation>
    <scope>NUCLEOTIDE SEQUENCE [LARGE SCALE GENOMIC DNA]</scope>
    <source>
        <strain evidence="10 11">DSM 23969</strain>
    </source>
</reference>
<dbReference type="PANTHER" id="PTHR43297">
    <property type="entry name" value="OLIGOPEPTIDE TRANSPORT ATP-BINDING PROTEIN APPD"/>
    <property type="match status" value="1"/>
</dbReference>
<evidence type="ECO:0000313" key="10">
    <source>
        <dbReference type="EMBL" id="KFI47526.1"/>
    </source>
</evidence>
<evidence type="ECO:0000256" key="6">
    <source>
        <dbReference type="ARBA" id="ARBA00022840"/>
    </source>
</evidence>
<feature type="domain" description="ABC transporter" evidence="9">
    <location>
        <begin position="42"/>
        <end position="292"/>
    </location>
</feature>
<comment type="subcellular location">
    <subcellularLocation>
        <location evidence="1">Cell membrane</location>
        <topology evidence="1">Peripheral membrane protein</topology>
    </subcellularLocation>
</comment>
<keyword evidence="5" id="KW-0547">Nucleotide-binding</keyword>
<feature type="domain" description="ABC transporter" evidence="9">
    <location>
        <begin position="395"/>
        <end position="646"/>
    </location>
</feature>
<dbReference type="InterPro" id="IPR027417">
    <property type="entry name" value="P-loop_NTPase"/>
</dbReference>
<feature type="region of interest" description="Disordered" evidence="8">
    <location>
        <begin position="1"/>
        <end position="38"/>
    </location>
</feature>
<evidence type="ECO:0000256" key="7">
    <source>
        <dbReference type="ARBA" id="ARBA00023136"/>
    </source>
</evidence>
<keyword evidence="11" id="KW-1185">Reference proteome</keyword>
<keyword evidence="4" id="KW-1003">Cell membrane</keyword>
<protein>
    <submittedName>
        <fullName evidence="10">Oligopeptide/dipeptide ABC transporter ATPase</fullName>
        <ecNumber evidence="10">3.6.3.24</ecNumber>
    </submittedName>
</protein>
<comment type="caution">
    <text evidence="10">The sequence shown here is derived from an EMBL/GenBank/DDBJ whole genome shotgun (WGS) entry which is preliminary data.</text>
</comment>
<dbReference type="EC" id="3.6.3.24" evidence="10"/>
<dbReference type="RefSeq" id="WP_081892364.1">
    <property type="nucleotide sequence ID" value="NZ_JGYN01000034.1"/>
</dbReference>
<evidence type="ECO:0000256" key="3">
    <source>
        <dbReference type="ARBA" id="ARBA00022448"/>
    </source>
</evidence>
<dbReference type="PROSITE" id="PS00211">
    <property type="entry name" value="ABC_TRANSPORTER_1"/>
    <property type="match status" value="2"/>
</dbReference>
<dbReference type="SUPFAM" id="SSF52540">
    <property type="entry name" value="P-loop containing nucleoside triphosphate hydrolases"/>
    <property type="match status" value="2"/>
</dbReference>
<gene>
    <name evidence="10" type="ORF">BBIA_1154</name>
</gene>
<dbReference type="Gene3D" id="3.40.50.300">
    <property type="entry name" value="P-loop containing nucleotide triphosphate hydrolases"/>
    <property type="match status" value="2"/>
</dbReference>
<dbReference type="PANTHER" id="PTHR43297:SF2">
    <property type="entry name" value="DIPEPTIDE TRANSPORT ATP-BINDING PROTEIN DPPD"/>
    <property type="match status" value="1"/>
</dbReference>
<dbReference type="NCBIfam" id="NF007739">
    <property type="entry name" value="PRK10419.1"/>
    <property type="match status" value="2"/>
</dbReference>
<name>A0A086ZLX6_9BIFI</name>
<keyword evidence="6" id="KW-0067">ATP-binding</keyword>
<keyword evidence="7" id="KW-0472">Membrane</keyword>
<dbReference type="Proteomes" id="UP000029108">
    <property type="component" value="Unassembled WGS sequence"/>
</dbReference>
<evidence type="ECO:0000256" key="1">
    <source>
        <dbReference type="ARBA" id="ARBA00004202"/>
    </source>
</evidence>
<feature type="compositionally biased region" description="Low complexity" evidence="8">
    <location>
        <begin position="10"/>
        <end position="22"/>
    </location>
</feature>
<dbReference type="SMART" id="SM00382">
    <property type="entry name" value="AAA"/>
    <property type="match status" value="2"/>
</dbReference>
<evidence type="ECO:0000256" key="8">
    <source>
        <dbReference type="SAM" id="MobiDB-lite"/>
    </source>
</evidence>
<dbReference type="InterPro" id="IPR017871">
    <property type="entry name" value="ABC_transporter-like_CS"/>
</dbReference>
<evidence type="ECO:0000259" key="9">
    <source>
        <dbReference type="PROSITE" id="PS50893"/>
    </source>
</evidence>
<dbReference type="InterPro" id="IPR050388">
    <property type="entry name" value="ABC_Ni/Peptide_Import"/>
</dbReference>
<evidence type="ECO:0000313" key="11">
    <source>
        <dbReference type="Proteomes" id="UP000029108"/>
    </source>
</evidence>
<dbReference type="EMBL" id="JGYN01000034">
    <property type="protein sequence ID" value="KFI47526.1"/>
    <property type="molecule type" value="Genomic_DNA"/>
</dbReference>
<dbReference type="AlphaFoldDB" id="A0A086ZLX6"/>
<dbReference type="FunFam" id="3.40.50.300:FF:000016">
    <property type="entry name" value="Oligopeptide ABC transporter ATP-binding component"/>
    <property type="match status" value="2"/>
</dbReference>
<evidence type="ECO:0000256" key="2">
    <source>
        <dbReference type="ARBA" id="ARBA00005417"/>
    </source>
</evidence>
<evidence type="ECO:0000256" key="5">
    <source>
        <dbReference type="ARBA" id="ARBA00022741"/>
    </source>
</evidence>
<keyword evidence="10" id="KW-0378">Hydrolase</keyword>
<sequence>MNMFRKTKPAADAAQTPAVPAASETLASKSTYDPNDKSAPVLEVKDLRVSFASEAGTVRAVRGMNFQLHRGETLGIIGESGSGKSVTSMSIMGLLDSNAKVEGSITYHGEELLTKTDAEMSKIRGKGIAMVFQDPLSALTPVFSIGEQMAEALTIHNPKMSAEDVRKRSIELLTLVGIPNAEERLKSYPHQFSGGMRQRVVIAMAIANDPDVIIADEPTTALDVTIQAQVLDVLKKAQQETGAALIFITHDLGVIAGIADEIIIMYAGRPVEKGSVDDIFYRPVMPYTMGLLGAVPRPDKSKSSRLVPIPGSPTNLVNLPKGCPFAPRCPMAEDKCRTAEPDLLPVVGRDGQVAACYRSGEIVAKNLTFRDVYQVGEGIKSKFDGVPREDRAVVLDVKDLKKTFPLTSGGFLRRKIGVVKAVDDVTLDVREGETVALVGESGSGKSTTLLEIMDLKKPESGSITLFGQKVGEKMSRQTKRDLHSHVQYVFQDPMSSLDPRLPVYDILAEPLKVLHKSKAEINTRIDELMKLVELNPDQVDRFPTQFSGGQRQRIAIARALAVNPQLILLDEPVSALDVSIQAGVINLLEDLQNKLGVAYLFVAHNLSVIRHISSRVAVMYLGRIVELGPTDDIFDHPLHPYTEALLSAMPAPDPQYERTHNRIVLQGELPSPTEKIEGCPFASRCPLRLTLSEEQRRMCDTQPPKLHQWSGEDRQVACHFAAMA</sequence>
<dbReference type="GO" id="GO:0015833">
    <property type="term" value="P:peptide transport"/>
    <property type="evidence" value="ECO:0007669"/>
    <property type="project" value="InterPro"/>
</dbReference>
<dbReference type="eggNOG" id="COG4172">
    <property type="taxonomic scope" value="Bacteria"/>
</dbReference>
<dbReference type="CDD" id="cd03257">
    <property type="entry name" value="ABC_NikE_OppD_transporters"/>
    <property type="match status" value="2"/>
</dbReference>
<dbReference type="NCBIfam" id="NF008453">
    <property type="entry name" value="PRK11308.1"/>
    <property type="match status" value="2"/>
</dbReference>
<organism evidence="10 11">
    <name type="scientific">Bifidobacterium biavatii DSM 23969</name>
    <dbReference type="NCBI Taxonomy" id="1437608"/>
    <lineage>
        <taxon>Bacteria</taxon>
        <taxon>Bacillati</taxon>
        <taxon>Actinomycetota</taxon>
        <taxon>Actinomycetes</taxon>
        <taxon>Bifidobacteriales</taxon>
        <taxon>Bifidobacteriaceae</taxon>
        <taxon>Bifidobacterium</taxon>
    </lineage>
</organism>
<dbReference type="Pfam" id="PF00005">
    <property type="entry name" value="ABC_tran"/>
    <property type="match status" value="2"/>
</dbReference>
<dbReference type="PROSITE" id="PS50893">
    <property type="entry name" value="ABC_TRANSPORTER_2"/>
    <property type="match status" value="2"/>
</dbReference>
<dbReference type="GO" id="GO:0016887">
    <property type="term" value="F:ATP hydrolysis activity"/>
    <property type="evidence" value="ECO:0007669"/>
    <property type="project" value="InterPro"/>
</dbReference>
<dbReference type="InterPro" id="IPR003593">
    <property type="entry name" value="AAA+_ATPase"/>
</dbReference>
<accession>A0A086ZLX6</accession>
<dbReference type="NCBIfam" id="TIGR01727">
    <property type="entry name" value="oligo_HPY"/>
    <property type="match status" value="2"/>
</dbReference>
<comment type="similarity">
    <text evidence="2">Belongs to the ABC transporter superfamily.</text>
</comment>